<protein>
    <submittedName>
        <fullName evidence="1">Uncharacterized protein</fullName>
    </submittedName>
</protein>
<sequence>MTASPGRIHSRGRFCVPSSQRRRAHRLDQGPIAGYIIIAFTQNVYMGGDRRFTMSTVNISVIMGLVDGEALLLYCLFTDGPNGGRSTACKCAYDLLADFKQAKQRPIANAGRRKLPNFCIAVVLHAFLR</sequence>
<evidence type="ECO:0000313" key="1">
    <source>
        <dbReference type="EMBL" id="OBZ70617.1"/>
    </source>
</evidence>
<reference evidence="1 2" key="1">
    <citation type="submission" date="2016-03" db="EMBL/GenBank/DDBJ databases">
        <title>Whole genome sequencing of Grifola frondosa 9006-11.</title>
        <authorList>
            <person name="Min B."/>
            <person name="Park H."/>
            <person name="Kim J.-G."/>
            <person name="Cho H."/>
            <person name="Oh Y.-L."/>
            <person name="Kong W.-S."/>
            <person name="Choi I.-G."/>
        </authorList>
    </citation>
    <scope>NUCLEOTIDE SEQUENCE [LARGE SCALE GENOMIC DNA]</scope>
    <source>
        <strain evidence="1 2">9006-11</strain>
    </source>
</reference>
<comment type="caution">
    <text evidence="1">The sequence shown here is derived from an EMBL/GenBank/DDBJ whole genome shotgun (WGS) entry which is preliminary data.</text>
</comment>
<name>A0A1C7M292_GRIFR</name>
<gene>
    <name evidence="1" type="ORF">A0H81_08999</name>
</gene>
<dbReference type="Proteomes" id="UP000092993">
    <property type="component" value="Unassembled WGS sequence"/>
</dbReference>
<dbReference type="EMBL" id="LUGG01000013">
    <property type="protein sequence ID" value="OBZ70617.1"/>
    <property type="molecule type" value="Genomic_DNA"/>
</dbReference>
<dbReference type="AlphaFoldDB" id="A0A1C7M292"/>
<organism evidence="1 2">
    <name type="scientific">Grifola frondosa</name>
    <name type="common">Maitake</name>
    <name type="synonym">Polyporus frondosus</name>
    <dbReference type="NCBI Taxonomy" id="5627"/>
    <lineage>
        <taxon>Eukaryota</taxon>
        <taxon>Fungi</taxon>
        <taxon>Dikarya</taxon>
        <taxon>Basidiomycota</taxon>
        <taxon>Agaricomycotina</taxon>
        <taxon>Agaricomycetes</taxon>
        <taxon>Polyporales</taxon>
        <taxon>Grifolaceae</taxon>
        <taxon>Grifola</taxon>
    </lineage>
</organism>
<accession>A0A1C7M292</accession>
<proteinExistence type="predicted"/>
<keyword evidence="2" id="KW-1185">Reference proteome</keyword>
<evidence type="ECO:0000313" key="2">
    <source>
        <dbReference type="Proteomes" id="UP000092993"/>
    </source>
</evidence>